<keyword evidence="2" id="KW-1185">Reference proteome</keyword>
<proteinExistence type="predicted"/>
<dbReference type="RefSeq" id="XP_062647519.1">
    <property type="nucleotide sequence ID" value="XM_062787306.1"/>
</dbReference>
<organism evidence="1 2">
    <name type="scientific">Parathielavia appendiculata</name>
    <dbReference type="NCBI Taxonomy" id="2587402"/>
    <lineage>
        <taxon>Eukaryota</taxon>
        <taxon>Fungi</taxon>
        <taxon>Dikarya</taxon>
        <taxon>Ascomycota</taxon>
        <taxon>Pezizomycotina</taxon>
        <taxon>Sordariomycetes</taxon>
        <taxon>Sordariomycetidae</taxon>
        <taxon>Sordariales</taxon>
        <taxon>Chaetomiaceae</taxon>
        <taxon>Parathielavia</taxon>
    </lineage>
</organism>
<evidence type="ECO:0000313" key="1">
    <source>
        <dbReference type="EMBL" id="KAK4123748.1"/>
    </source>
</evidence>
<dbReference type="AlphaFoldDB" id="A0AAN6TZQ6"/>
<reference evidence="1" key="2">
    <citation type="submission" date="2023-05" db="EMBL/GenBank/DDBJ databases">
        <authorList>
            <consortium name="Lawrence Berkeley National Laboratory"/>
            <person name="Steindorff A."/>
            <person name="Hensen N."/>
            <person name="Bonometti L."/>
            <person name="Westerberg I."/>
            <person name="Brannstrom I.O."/>
            <person name="Guillou S."/>
            <person name="Cros-Aarteil S."/>
            <person name="Calhoun S."/>
            <person name="Haridas S."/>
            <person name="Kuo A."/>
            <person name="Mondo S."/>
            <person name="Pangilinan J."/>
            <person name="Riley R."/>
            <person name="Labutti K."/>
            <person name="Andreopoulos B."/>
            <person name="Lipzen A."/>
            <person name="Chen C."/>
            <person name="Yanf M."/>
            <person name="Daum C."/>
            <person name="Ng V."/>
            <person name="Clum A."/>
            <person name="Ohm R."/>
            <person name="Martin F."/>
            <person name="Silar P."/>
            <person name="Natvig D."/>
            <person name="Lalanne C."/>
            <person name="Gautier V."/>
            <person name="Ament-Velasquez S.L."/>
            <person name="Kruys A."/>
            <person name="Hutchinson M.I."/>
            <person name="Powell A.J."/>
            <person name="Barry K."/>
            <person name="Miller A.N."/>
            <person name="Grigoriev I.V."/>
            <person name="Debuchy R."/>
            <person name="Gladieux P."/>
            <person name="Thoren M.H."/>
            <person name="Johannesson H."/>
        </authorList>
    </citation>
    <scope>NUCLEOTIDE SEQUENCE</scope>
    <source>
        <strain evidence="1">CBS 731.68</strain>
    </source>
</reference>
<dbReference type="GeneID" id="87824076"/>
<dbReference type="Proteomes" id="UP001302602">
    <property type="component" value="Unassembled WGS sequence"/>
</dbReference>
<evidence type="ECO:0000313" key="2">
    <source>
        <dbReference type="Proteomes" id="UP001302602"/>
    </source>
</evidence>
<accession>A0AAN6TZQ6</accession>
<gene>
    <name evidence="1" type="ORF">N657DRAFT_423413</name>
</gene>
<reference evidence="1" key="1">
    <citation type="journal article" date="2023" name="Mol. Phylogenet. Evol.">
        <title>Genome-scale phylogeny and comparative genomics of the fungal order Sordariales.</title>
        <authorList>
            <person name="Hensen N."/>
            <person name="Bonometti L."/>
            <person name="Westerberg I."/>
            <person name="Brannstrom I.O."/>
            <person name="Guillou S."/>
            <person name="Cros-Aarteil S."/>
            <person name="Calhoun S."/>
            <person name="Haridas S."/>
            <person name="Kuo A."/>
            <person name="Mondo S."/>
            <person name="Pangilinan J."/>
            <person name="Riley R."/>
            <person name="LaButti K."/>
            <person name="Andreopoulos B."/>
            <person name="Lipzen A."/>
            <person name="Chen C."/>
            <person name="Yan M."/>
            <person name="Daum C."/>
            <person name="Ng V."/>
            <person name="Clum A."/>
            <person name="Steindorff A."/>
            <person name="Ohm R.A."/>
            <person name="Martin F."/>
            <person name="Silar P."/>
            <person name="Natvig D.O."/>
            <person name="Lalanne C."/>
            <person name="Gautier V."/>
            <person name="Ament-Velasquez S.L."/>
            <person name="Kruys A."/>
            <person name="Hutchinson M.I."/>
            <person name="Powell A.J."/>
            <person name="Barry K."/>
            <person name="Miller A.N."/>
            <person name="Grigoriev I.V."/>
            <person name="Debuchy R."/>
            <person name="Gladieux P."/>
            <person name="Hiltunen Thoren M."/>
            <person name="Johannesson H."/>
        </authorList>
    </citation>
    <scope>NUCLEOTIDE SEQUENCE</scope>
    <source>
        <strain evidence="1">CBS 731.68</strain>
    </source>
</reference>
<comment type="caution">
    <text evidence="1">The sequence shown here is derived from an EMBL/GenBank/DDBJ whole genome shotgun (WGS) entry which is preliminary data.</text>
</comment>
<dbReference type="EMBL" id="MU853228">
    <property type="protein sequence ID" value="KAK4123748.1"/>
    <property type="molecule type" value="Genomic_DNA"/>
</dbReference>
<sequence>MVKQANLTSSGHRMLLASPTSVSLYTAGVTYIILPSNGPGKLAWAFRALLDSYASRQASGRTETRRFQDAVWYGFGTLVEPRKTEQRQPTVRLQGLGNSIDENNYAKLATQLESRHTLHKQELYLFIVAMWVCRLGWENKRCKTVNHCRIELLSSV</sequence>
<protein>
    <submittedName>
        <fullName evidence="1">Uncharacterized protein</fullName>
    </submittedName>
</protein>
<name>A0AAN6TZQ6_9PEZI</name>